<accession>X6PC01</accession>
<protein>
    <submittedName>
        <fullName evidence="2">Uncharacterized protein</fullName>
    </submittedName>
</protein>
<evidence type="ECO:0000313" key="2">
    <source>
        <dbReference type="EMBL" id="ETO35589.1"/>
    </source>
</evidence>
<dbReference type="Proteomes" id="UP000023152">
    <property type="component" value="Unassembled WGS sequence"/>
</dbReference>
<proteinExistence type="predicted"/>
<organism evidence="2 3">
    <name type="scientific">Reticulomyxa filosa</name>
    <dbReference type="NCBI Taxonomy" id="46433"/>
    <lineage>
        <taxon>Eukaryota</taxon>
        <taxon>Sar</taxon>
        <taxon>Rhizaria</taxon>
        <taxon>Retaria</taxon>
        <taxon>Foraminifera</taxon>
        <taxon>Monothalamids</taxon>
        <taxon>Reticulomyxidae</taxon>
        <taxon>Reticulomyxa</taxon>
    </lineage>
</organism>
<dbReference type="EMBL" id="ASPP01001493">
    <property type="protein sequence ID" value="ETO35589.1"/>
    <property type="molecule type" value="Genomic_DNA"/>
</dbReference>
<sequence length="230" mass="25550">MGVCAKLAFLLFVETKTKLVCVSACAHNNSGKLVITCYDGDEVSQSVASVKFSVCNEELSVQGSETRELHCIEESSDNVSLCSSALLSSSAGTKISESTPVNLNEYPSAPSGGIRIKNSFAHCCLIEQKDMIQETLSSESQTMCLCDYLKTLEPLDKNDYELLWPSNVTERCIYEIEMPLDDEVVNAELLCFDNKNCSFNNQILVSLYTAQELHELKTMEDIRQKVSNRK</sequence>
<reference evidence="2 3" key="1">
    <citation type="journal article" date="2013" name="Curr. Biol.">
        <title>The Genome of the Foraminiferan Reticulomyxa filosa.</title>
        <authorList>
            <person name="Glockner G."/>
            <person name="Hulsmann N."/>
            <person name="Schleicher M."/>
            <person name="Noegel A.A."/>
            <person name="Eichinger L."/>
            <person name="Gallinger C."/>
            <person name="Pawlowski J."/>
            <person name="Sierra R."/>
            <person name="Euteneuer U."/>
            <person name="Pillet L."/>
            <person name="Moustafa A."/>
            <person name="Platzer M."/>
            <person name="Groth M."/>
            <person name="Szafranski K."/>
            <person name="Schliwa M."/>
        </authorList>
    </citation>
    <scope>NUCLEOTIDE SEQUENCE [LARGE SCALE GENOMIC DNA]</scope>
</reference>
<dbReference type="AlphaFoldDB" id="X6PC01"/>
<gene>
    <name evidence="2" type="ORF">RFI_01473</name>
</gene>
<keyword evidence="1" id="KW-0732">Signal</keyword>
<keyword evidence="3" id="KW-1185">Reference proteome</keyword>
<feature type="chain" id="PRO_5004975757" evidence="1">
    <location>
        <begin position="20"/>
        <end position="230"/>
    </location>
</feature>
<feature type="signal peptide" evidence="1">
    <location>
        <begin position="1"/>
        <end position="19"/>
    </location>
</feature>
<name>X6PC01_RETFI</name>
<evidence type="ECO:0000256" key="1">
    <source>
        <dbReference type="SAM" id="SignalP"/>
    </source>
</evidence>
<evidence type="ECO:0000313" key="3">
    <source>
        <dbReference type="Proteomes" id="UP000023152"/>
    </source>
</evidence>
<comment type="caution">
    <text evidence="2">The sequence shown here is derived from an EMBL/GenBank/DDBJ whole genome shotgun (WGS) entry which is preliminary data.</text>
</comment>